<dbReference type="AlphaFoldDB" id="A0A4Y2SCP0"/>
<gene>
    <name evidence="2" type="ORF">AVEN_243470_1</name>
</gene>
<proteinExistence type="predicted"/>
<evidence type="ECO:0000256" key="1">
    <source>
        <dbReference type="SAM" id="MobiDB-lite"/>
    </source>
</evidence>
<evidence type="ECO:0000313" key="3">
    <source>
        <dbReference type="Proteomes" id="UP000499080"/>
    </source>
</evidence>
<evidence type="ECO:0000313" key="2">
    <source>
        <dbReference type="EMBL" id="GBN85069.1"/>
    </source>
</evidence>
<sequence>MPAKPGLSHPNQTMRLNVEHPLPRLPESRTGSKAGGREMEAEREQKSRGDERILQRLQGTTRKVLWRRRDWNVGGFTRSVALPILGG</sequence>
<reference evidence="2 3" key="1">
    <citation type="journal article" date="2019" name="Sci. Rep.">
        <title>Orb-weaving spider Araneus ventricosus genome elucidates the spidroin gene catalogue.</title>
        <authorList>
            <person name="Kono N."/>
            <person name="Nakamura H."/>
            <person name="Ohtoshi R."/>
            <person name="Moran D.A.P."/>
            <person name="Shinohara A."/>
            <person name="Yoshida Y."/>
            <person name="Fujiwara M."/>
            <person name="Mori M."/>
            <person name="Tomita M."/>
            <person name="Arakawa K."/>
        </authorList>
    </citation>
    <scope>NUCLEOTIDE SEQUENCE [LARGE SCALE GENOMIC DNA]</scope>
</reference>
<dbReference type="EMBL" id="BGPR01020606">
    <property type="protein sequence ID" value="GBN85069.1"/>
    <property type="molecule type" value="Genomic_DNA"/>
</dbReference>
<feature type="region of interest" description="Disordered" evidence="1">
    <location>
        <begin position="1"/>
        <end position="50"/>
    </location>
</feature>
<accession>A0A4Y2SCP0</accession>
<dbReference type="Proteomes" id="UP000499080">
    <property type="component" value="Unassembled WGS sequence"/>
</dbReference>
<organism evidence="2 3">
    <name type="scientific">Araneus ventricosus</name>
    <name type="common">Orbweaver spider</name>
    <name type="synonym">Epeira ventricosa</name>
    <dbReference type="NCBI Taxonomy" id="182803"/>
    <lineage>
        <taxon>Eukaryota</taxon>
        <taxon>Metazoa</taxon>
        <taxon>Ecdysozoa</taxon>
        <taxon>Arthropoda</taxon>
        <taxon>Chelicerata</taxon>
        <taxon>Arachnida</taxon>
        <taxon>Araneae</taxon>
        <taxon>Araneomorphae</taxon>
        <taxon>Entelegynae</taxon>
        <taxon>Araneoidea</taxon>
        <taxon>Araneidae</taxon>
        <taxon>Araneus</taxon>
    </lineage>
</organism>
<protein>
    <submittedName>
        <fullName evidence="2">Uncharacterized protein</fullName>
    </submittedName>
</protein>
<keyword evidence="3" id="KW-1185">Reference proteome</keyword>
<feature type="compositionally biased region" description="Basic and acidic residues" evidence="1">
    <location>
        <begin position="35"/>
        <end position="50"/>
    </location>
</feature>
<comment type="caution">
    <text evidence="2">The sequence shown here is derived from an EMBL/GenBank/DDBJ whole genome shotgun (WGS) entry which is preliminary data.</text>
</comment>
<name>A0A4Y2SCP0_ARAVE</name>